<dbReference type="GO" id="GO:0044875">
    <property type="term" value="F:gamma-glutamyl hercynylcysteine sulfoxide synthase activity"/>
    <property type="evidence" value="ECO:0007669"/>
    <property type="project" value="UniProtKB-EC"/>
</dbReference>
<proteinExistence type="predicted"/>
<evidence type="ECO:0000259" key="3">
    <source>
        <dbReference type="Pfam" id="PF03781"/>
    </source>
</evidence>
<organism evidence="4 5">
    <name type="scientific">Candidatus Magnetaquiglobus chichijimensis</name>
    <dbReference type="NCBI Taxonomy" id="3141448"/>
    <lineage>
        <taxon>Bacteria</taxon>
        <taxon>Pseudomonadati</taxon>
        <taxon>Pseudomonadota</taxon>
        <taxon>Magnetococcia</taxon>
        <taxon>Magnetococcales</taxon>
        <taxon>Candidatus Magnetaquicoccaceae</taxon>
        <taxon>Candidatus Magnetaquiglobus</taxon>
    </lineage>
</organism>
<gene>
    <name evidence="4" type="primary">egtB_3</name>
    <name evidence="4" type="ORF">SIID45300_01568</name>
</gene>
<dbReference type="SUPFAM" id="SSF56436">
    <property type="entry name" value="C-type lectin-like"/>
    <property type="match status" value="1"/>
</dbReference>
<sequence length="527" mass="56240">MSHCPTCQMPVFKSEQICRRCGTDLEKIKPEGSGGGPLSGLWRALFQGWHPTGAKTWIVGGSLLLAVGLSYWNHVSEQRQLEERQAVERRLIEERAEAERRRVAEQKAAADKKAAAEKAAAEKASAAEKAAIEKTAAEKASAEKAAAEKAAAEKAAAEKAAAEKAAAEKAAAEKAAAEKAAAEKAATEKAAAEKAAAEKAAAEKAATEKAATEKAAAEKAATEKAAAGKAAADKKAAAEKAAADKKAAAEKAAADKKAAAEKAAADKKAAAEKVAADKKAAAEKAAEKVKGSTPTTWRDPLSGMSFVEVPAGRFEMGCGFWQERCDGDEKPVHPVRLNGFWLGQKEVTQAQWRAVMGSNPSRFTACGDDCPVEQVSWNDAQAFLAKLNQGGGQCRFRLPTEAEWEYACRSAGKPERYCGGNGSWSLGWVRRNSEGTTHPVGQKQANGLGLYDMSGNVWEWTADRYDPKGYAGADQENPQGPQKGDKRVIRGGSWHYYAQMQRSTARYALDPEFRHGNVGLRLVRHCP</sequence>
<dbReference type="InterPro" id="IPR051043">
    <property type="entry name" value="Sulfatase_Mod_Factor_Kinase"/>
</dbReference>
<keyword evidence="5" id="KW-1185">Reference proteome</keyword>
<evidence type="ECO:0000256" key="1">
    <source>
        <dbReference type="SAM" id="Coils"/>
    </source>
</evidence>
<dbReference type="RefSeq" id="WP_420904943.1">
    <property type="nucleotide sequence ID" value="NZ_BAAFGK010000004.1"/>
</dbReference>
<keyword evidence="4" id="KW-0560">Oxidoreductase</keyword>
<feature type="coiled-coil region" evidence="1">
    <location>
        <begin position="77"/>
        <end position="113"/>
    </location>
</feature>
<protein>
    <submittedName>
        <fullName evidence="4">Hercynine oxygenase</fullName>
        <ecNumber evidence="4">1.14.99.50</ecNumber>
    </submittedName>
</protein>
<dbReference type="Proteomes" id="UP001628193">
    <property type="component" value="Unassembled WGS sequence"/>
</dbReference>
<dbReference type="Pfam" id="PF03781">
    <property type="entry name" value="FGE-sulfatase"/>
    <property type="match status" value="1"/>
</dbReference>
<dbReference type="InterPro" id="IPR042095">
    <property type="entry name" value="SUMF_sf"/>
</dbReference>
<name>A0ABQ0C8M8_9PROT</name>
<comment type="caution">
    <text evidence="4">The sequence shown here is derived from an EMBL/GenBank/DDBJ whole genome shotgun (WGS) entry which is preliminary data.</text>
</comment>
<evidence type="ECO:0000313" key="5">
    <source>
        <dbReference type="Proteomes" id="UP001628193"/>
    </source>
</evidence>
<feature type="domain" description="Sulfatase-modifying factor enzyme-like" evidence="3">
    <location>
        <begin position="305"/>
        <end position="524"/>
    </location>
</feature>
<evidence type="ECO:0000256" key="2">
    <source>
        <dbReference type="SAM" id="MobiDB-lite"/>
    </source>
</evidence>
<keyword evidence="1" id="KW-0175">Coiled coil</keyword>
<dbReference type="InterPro" id="IPR005532">
    <property type="entry name" value="SUMF_dom"/>
</dbReference>
<reference evidence="4 5" key="1">
    <citation type="submission" date="2024-09" db="EMBL/GenBank/DDBJ databases">
        <title>Draft genome sequence of Candidatus Magnetaquicoccaceae bacterium FCR-1.</title>
        <authorList>
            <person name="Shimoshige H."/>
            <person name="Shimamura S."/>
            <person name="Taoka A."/>
            <person name="Kobayashi H."/>
            <person name="Maekawa T."/>
        </authorList>
    </citation>
    <scope>NUCLEOTIDE SEQUENCE [LARGE SCALE GENOMIC DNA]</scope>
    <source>
        <strain evidence="4 5">FCR-1</strain>
    </source>
</reference>
<evidence type="ECO:0000313" key="4">
    <source>
        <dbReference type="EMBL" id="GAB0057244.1"/>
    </source>
</evidence>
<dbReference type="EMBL" id="BAAFGK010000004">
    <property type="protein sequence ID" value="GAB0057244.1"/>
    <property type="molecule type" value="Genomic_DNA"/>
</dbReference>
<dbReference type="EC" id="1.14.99.50" evidence="4"/>
<accession>A0ABQ0C8M8</accession>
<feature type="region of interest" description="Disordered" evidence="2">
    <location>
        <begin position="469"/>
        <end position="488"/>
    </location>
</feature>
<dbReference type="InterPro" id="IPR016187">
    <property type="entry name" value="CTDL_fold"/>
</dbReference>
<dbReference type="PANTHER" id="PTHR23150:SF19">
    <property type="entry name" value="FORMYLGLYCINE-GENERATING ENZYME"/>
    <property type="match status" value="1"/>
</dbReference>
<dbReference type="PANTHER" id="PTHR23150">
    <property type="entry name" value="SULFATASE MODIFYING FACTOR 1, 2"/>
    <property type="match status" value="1"/>
</dbReference>
<dbReference type="Gene3D" id="3.90.1580.10">
    <property type="entry name" value="paralog of FGE (formylglycine-generating enzyme)"/>
    <property type="match status" value="1"/>
</dbReference>
<feature type="compositionally biased region" description="Basic and acidic residues" evidence="2">
    <location>
        <begin position="174"/>
        <end position="222"/>
    </location>
</feature>
<feature type="region of interest" description="Disordered" evidence="2">
    <location>
        <begin position="174"/>
        <end position="231"/>
    </location>
</feature>